<keyword evidence="1" id="KW-0472">Membrane</keyword>
<dbReference type="EMBL" id="JAUQSY010000018">
    <property type="protein sequence ID" value="MDO7877289.1"/>
    <property type="molecule type" value="Genomic_DNA"/>
</dbReference>
<evidence type="ECO:0000256" key="1">
    <source>
        <dbReference type="SAM" id="Phobius"/>
    </source>
</evidence>
<protein>
    <recommendedName>
        <fullName evidence="4">DUF2029 domain-containing protein</fullName>
    </recommendedName>
</protein>
<evidence type="ECO:0008006" key="4">
    <source>
        <dbReference type="Google" id="ProtNLM"/>
    </source>
</evidence>
<reference evidence="2" key="1">
    <citation type="submission" date="2023-07" db="EMBL/GenBank/DDBJ databases">
        <authorList>
            <person name="Kim M.K."/>
        </authorList>
    </citation>
    <scope>NUCLEOTIDE SEQUENCE</scope>
    <source>
        <strain evidence="2">ASUV-10-1</strain>
    </source>
</reference>
<feature type="transmembrane region" description="Helical" evidence="1">
    <location>
        <begin position="245"/>
        <end position="265"/>
    </location>
</feature>
<feature type="transmembrane region" description="Helical" evidence="1">
    <location>
        <begin position="197"/>
        <end position="224"/>
    </location>
</feature>
<keyword evidence="3" id="KW-1185">Reference proteome</keyword>
<feature type="transmembrane region" description="Helical" evidence="1">
    <location>
        <begin position="96"/>
        <end position="117"/>
    </location>
</feature>
<keyword evidence="1" id="KW-1133">Transmembrane helix</keyword>
<dbReference type="RefSeq" id="WP_305008719.1">
    <property type="nucleotide sequence ID" value="NZ_JAUQSY010000018.1"/>
</dbReference>
<comment type="caution">
    <text evidence="2">The sequence shown here is derived from an EMBL/GenBank/DDBJ whole genome shotgun (WGS) entry which is preliminary data.</text>
</comment>
<name>A0ABT9BGA1_9BACT</name>
<evidence type="ECO:0000313" key="2">
    <source>
        <dbReference type="EMBL" id="MDO7877289.1"/>
    </source>
</evidence>
<dbReference type="Proteomes" id="UP001176429">
    <property type="component" value="Unassembled WGS sequence"/>
</dbReference>
<feature type="transmembrane region" description="Helical" evidence="1">
    <location>
        <begin position="358"/>
        <end position="381"/>
    </location>
</feature>
<feature type="transmembrane region" description="Helical" evidence="1">
    <location>
        <begin position="326"/>
        <end position="346"/>
    </location>
</feature>
<gene>
    <name evidence="2" type="ORF">Q5H93_21270</name>
</gene>
<keyword evidence="1" id="KW-0812">Transmembrane</keyword>
<proteinExistence type="predicted"/>
<evidence type="ECO:0000313" key="3">
    <source>
        <dbReference type="Proteomes" id="UP001176429"/>
    </source>
</evidence>
<accession>A0ABT9BGA1</accession>
<feature type="transmembrane region" description="Helical" evidence="1">
    <location>
        <begin position="285"/>
        <end position="305"/>
    </location>
</feature>
<feature type="transmembrane region" description="Helical" evidence="1">
    <location>
        <begin position="388"/>
        <end position="408"/>
    </location>
</feature>
<feature type="transmembrane region" description="Helical" evidence="1">
    <location>
        <begin position="158"/>
        <end position="177"/>
    </location>
</feature>
<sequence>MKNRYLTWLLVLLVLLDLAHTFAQSYYLPLDGDLAAIVLPSAWYQPVLHDPFGWAVLSKNAVYAAPNRFFAHAAMVGYWRQVPRWLQAVAAPIDSIYLAAALFNAAVQALLLGLLAAHARRLLPTLGRAGSWLTAALLTPLFQLTSFGAQMGILSRSLTYTFFYAFPLALLLLWLLPFGRAASRAQPLRLPAPVVGLWAMLAVVLAFNGAVVTAAVAVLGLLMAGQGAAQRYRTGQWPAWWSGQALGLGLWLGALCAYSLFIGRNNAENSHLYTLGALYQRLPQGIWNALTGKLGLPLLVLFVVLNGQLVRRFTRPTAEGQRVRQLLRWMAVFAGLYLLLLPLGGHRPYRDYLVRNDSALPVLLGLLLAYGVSTLHLLGNLPARARRWYLGGVLALTGVFVGADYHLWYRGENNHCERAGLQLLAQSPAPVVRLPADCKVMSWVPLTDPQQSATNAELLYYWSVTPTRKLYYQ</sequence>
<organism evidence="2 3">
    <name type="scientific">Hymenobacter aranciens</name>
    <dbReference type="NCBI Taxonomy" id="3063996"/>
    <lineage>
        <taxon>Bacteria</taxon>
        <taxon>Pseudomonadati</taxon>
        <taxon>Bacteroidota</taxon>
        <taxon>Cytophagia</taxon>
        <taxon>Cytophagales</taxon>
        <taxon>Hymenobacteraceae</taxon>
        <taxon>Hymenobacter</taxon>
    </lineage>
</organism>